<dbReference type="PRINTS" id="PR00046">
    <property type="entry name" value="SIGMA70FCT"/>
</dbReference>
<gene>
    <name evidence="3" type="ORF">LCGC14_0674820</name>
</gene>
<proteinExistence type="inferred from homology"/>
<evidence type="ECO:0000313" key="3">
    <source>
        <dbReference type="EMBL" id="KKN46275.1"/>
    </source>
</evidence>
<dbReference type="Gene3D" id="1.10.260.40">
    <property type="entry name" value="lambda repressor-like DNA-binding domains"/>
    <property type="match status" value="1"/>
</dbReference>
<dbReference type="SUPFAM" id="SSF47413">
    <property type="entry name" value="lambda repressor-like DNA-binding domains"/>
    <property type="match status" value="1"/>
</dbReference>
<dbReference type="GO" id="GO:0003700">
    <property type="term" value="F:DNA-binding transcription factor activity"/>
    <property type="evidence" value="ECO:0007669"/>
    <property type="project" value="InterPro"/>
</dbReference>
<name>A0A0F9QQ44_9ZZZZ</name>
<sequence>MEDNLVKLRLLISNARLAAAREKQGLTQVALAAKTGIKYHKLQSISSLRRHPTEKEELNLCAALEELPEYLFPQSLQNAIDEGVFRDRVKQLTQAKVLELTEFNRESLAWDGGVSAIEDTIDNEKIVALLGRSVSSLGPREERVIDLRYGLSTGVSKTMEEVGNEFGVGKARIQYIEAKALRKLRHPSRIRNIKHMIFGEKE</sequence>
<evidence type="ECO:0000259" key="2">
    <source>
        <dbReference type="PROSITE" id="PS50943"/>
    </source>
</evidence>
<dbReference type="InterPro" id="IPR013324">
    <property type="entry name" value="RNA_pol_sigma_r3/r4-like"/>
</dbReference>
<dbReference type="SUPFAM" id="SSF88659">
    <property type="entry name" value="Sigma3 and sigma4 domains of RNA polymerase sigma factors"/>
    <property type="match status" value="1"/>
</dbReference>
<reference evidence="3" key="1">
    <citation type="journal article" date="2015" name="Nature">
        <title>Complex archaea that bridge the gap between prokaryotes and eukaryotes.</title>
        <authorList>
            <person name="Spang A."/>
            <person name="Saw J.H."/>
            <person name="Jorgensen S.L."/>
            <person name="Zaremba-Niedzwiedzka K."/>
            <person name="Martijn J."/>
            <person name="Lind A.E."/>
            <person name="van Eijk R."/>
            <person name="Schleper C."/>
            <person name="Guy L."/>
            <person name="Ettema T.J."/>
        </authorList>
    </citation>
    <scope>NUCLEOTIDE SEQUENCE</scope>
</reference>
<dbReference type="PROSITE" id="PS50943">
    <property type="entry name" value="HTH_CROC1"/>
    <property type="match status" value="1"/>
</dbReference>
<dbReference type="EMBL" id="LAZR01001339">
    <property type="protein sequence ID" value="KKN46275.1"/>
    <property type="molecule type" value="Genomic_DNA"/>
</dbReference>
<accession>A0A0F9QQ44</accession>
<dbReference type="InterPro" id="IPR007630">
    <property type="entry name" value="RNA_pol_sigma70_r4"/>
</dbReference>
<dbReference type="CDD" id="cd00093">
    <property type="entry name" value="HTH_XRE"/>
    <property type="match status" value="1"/>
</dbReference>
<dbReference type="InterPro" id="IPR010982">
    <property type="entry name" value="Lambda_DNA-bd_dom_sf"/>
</dbReference>
<feature type="domain" description="HTH cro/C1-type" evidence="2">
    <location>
        <begin position="17"/>
        <end position="71"/>
    </location>
</feature>
<protein>
    <recommendedName>
        <fullName evidence="2">HTH cro/C1-type domain-containing protein</fullName>
    </recommendedName>
</protein>
<dbReference type="PANTHER" id="PTHR30603:SF47">
    <property type="entry name" value="RNA POLYMERASE SIGMA FACTOR SIGD, CHLOROPLASTIC"/>
    <property type="match status" value="1"/>
</dbReference>
<dbReference type="GO" id="GO:0003677">
    <property type="term" value="F:DNA binding"/>
    <property type="evidence" value="ECO:0007669"/>
    <property type="project" value="InterPro"/>
</dbReference>
<dbReference type="Pfam" id="PF04545">
    <property type="entry name" value="Sigma70_r4"/>
    <property type="match status" value="1"/>
</dbReference>
<dbReference type="InterPro" id="IPR050239">
    <property type="entry name" value="Sigma-70_RNA_pol_init_factors"/>
</dbReference>
<dbReference type="InterPro" id="IPR001387">
    <property type="entry name" value="Cro/C1-type_HTH"/>
</dbReference>
<dbReference type="PANTHER" id="PTHR30603">
    <property type="entry name" value="RNA POLYMERASE SIGMA FACTOR RPO"/>
    <property type="match status" value="1"/>
</dbReference>
<dbReference type="AlphaFoldDB" id="A0A0F9QQ44"/>
<dbReference type="Gene3D" id="1.10.10.10">
    <property type="entry name" value="Winged helix-like DNA-binding domain superfamily/Winged helix DNA-binding domain"/>
    <property type="match status" value="1"/>
</dbReference>
<dbReference type="GO" id="GO:0006352">
    <property type="term" value="P:DNA-templated transcription initiation"/>
    <property type="evidence" value="ECO:0007669"/>
    <property type="project" value="InterPro"/>
</dbReference>
<dbReference type="InterPro" id="IPR036388">
    <property type="entry name" value="WH-like_DNA-bd_sf"/>
</dbReference>
<comment type="caution">
    <text evidence="3">The sequence shown here is derived from an EMBL/GenBank/DDBJ whole genome shotgun (WGS) entry which is preliminary data.</text>
</comment>
<dbReference type="InterPro" id="IPR000943">
    <property type="entry name" value="RNA_pol_sigma70"/>
</dbReference>
<evidence type="ECO:0000256" key="1">
    <source>
        <dbReference type="ARBA" id="ARBA00007788"/>
    </source>
</evidence>
<comment type="similarity">
    <text evidence="1">Belongs to the sigma-70 factor family.</text>
</comment>
<organism evidence="3">
    <name type="scientific">marine sediment metagenome</name>
    <dbReference type="NCBI Taxonomy" id="412755"/>
    <lineage>
        <taxon>unclassified sequences</taxon>
        <taxon>metagenomes</taxon>
        <taxon>ecological metagenomes</taxon>
    </lineage>
</organism>